<dbReference type="Pfam" id="PF04840">
    <property type="entry name" value="Vps16_C"/>
    <property type="match status" value="1"/>
</dbReference>
<comment type="function">
    <text evidence="2">Essential for vacuolar protein sorting. Required for vacuole biogenesis, stability and to maintain vacuole morphology.</text>
</comment>
<sequence>MVTHPETMAEHPTASWEAMPDGNVFYRRQQLYSVTGKLPNLGDYIVAGCRHGGPLALMRDNTKLVALGPATPSTAKAQIQVFSPAGEGLLVLSWDQAKIVRFGWTLDERLVILNEEGVYRLYDLQGEYIQHSLGSEAAEMGIVDARIQDNGLVALTGSLTLLEIKGWEGGRPLTLANPGLSEPPHVWGVIPPDVNISRHVEVLLSVDSTILSVDNLETVDQRISRGPFTHISPSPNGKSLALLTFSGTLWVVSTDFQRSMAEFETTTVAGAEGPIRQVEWCGNDAILVTWDSLVLLVGPFGDTLRFFHSGPTFAVTELDGIRIIGPDVCDMVQKVPSSSLSIFRPGSTSPSAILYDAWESFTQRLPKADESIRSIRPELAAAVDECIDAAGQEWEPYWQRRLLNAAKFGRGFLDLHNPTDFINMGQTLKVLNAVRYYEIGIPLTYSQYIYAGPTQLVKRLTSRNMHLLALRISSFLSLKPDAVLKHWASAKIARSKPTTTGSGKDAELSGDDEVCKLIVQKFEQMGGADVSYADIAKRAWEVGRSGLATKLLDHESRASDQVPLLLTMKEDRLALEKAVDSGDTDLVYHVLLHLHKRLTLGDFFRLIESGGAKLAAASRLLEVYAREQNREMLRDFYYSDDRRVESAVLSLEEAARISDPNSKITAVKAAHKFFSDDKDRAFEAKMMDEYSRLLTVQQQLEKESDGKVEFFGASVNETMRRCILNGMSKRADKIKADFKVPEKRFWHMKLHALTTLGDFEALDAFSKSKRSPIGYEAFVRHLVETGHTREAVLYVAKCDGHRRAEMYVLCGEWRMAGAVCKERGDKKVLEDIRRRCPNSMIARELDQIAAGMK</sequence>
<protein>
    <recommendedName>
        <fullName evidence="2">Probable vacuolar protein sorting-associated protein 16 homolog</fullName>
    </recommendedName>
</protein>
<comment type="caution">
    <text evidence="5">The sequence shown here is derived from an EMBL/GenBank/DDBJ whole genome shotgun (WGS) entry which is preliminary data.</text>
</comment>
<evidence type="ECO:0000256" key="2">
    <source>
        <dbReference type="PIRNR" id="PIRNR007949"/>
    </source>
</evidence>
<dbReference type="Proteomes" id="UP000076154">
    <property type="component" value="Unassembled WGS sequence"/>
</dbReference>
<dbReference type="GO" id="GO:0016197">
    <property type="term" value="P:endosomal transport"/>
    <property type="evidence" value="ECO:0007669"/>
    <property type="project" value="TreeGrafter"/>
</dbReference>
<dbReference type="STRING" id="39966.A0A369KFU3"/>
<keyword evidence="2" id="KW-0653">Protein transport</keyword>
<proteinExistence type="inferred from homology"/>
<dbReference type="SUPFAM" id="SSF69322">
    <property type="entry name" value="Tricorn protease domain 2"/>
    <property type="match status" value="1"/>
</dbReference>
<dbReference type="PIRSF" id="PIRSF007949">
    <property type="entry name" value="VPS16"/>
    <property type="match status" value="1"/>
</dbReference>
<gene>
    <name evidence="5" type="primary">vps16</name>
    <name evidence="5" type="ORF">Hypma_005834</name>
</gene>
<organism evidence="5 6">
    <name type="scientific">Hypsizygus marmoreus</name>
    <name type="common">White beech mushroom</name>
    <name type="synonym">Agaricus marmoreus</name>
    <dbReference type="NCBI Taxonomy" id="39966"/>
    <lineage>
        <taxon>Eukaryota</taxon>
        <taxon>Fungi</taxon>
        <taxon>Dikarya</taxon>
        <taxon>Basidiomycota</taxon>
        <taxon>Agaricomycotina</taxon>
        <taxon>Agaricomycetes</taxon>
        <taxon>Agaricomycetidae</taxon>
        <taxon>Agaricales</taxon>
        <taxon>Tricholomatineae</taxon>
        <taxon>Lyophyllaceae</taxon>
        <taxon>Hypsizygus</taxon>
    </lineage>
</organism>
<evidence type="ECO:0000313" key="5">
    <source>
        <dbReference type="EMBL" id="RDB30653.1"/>
    </source>
</evidence>
<dbReference type="FunCoup" id="A0A369KFU3">
    <property type="interactions" value="780"/>
</dbReference>
<dbReference type="InParanoid" id="A0A369KFU3"/>
<dbReference type="OrthoDB" id="1792at2759"/>
<dbReference type="InterPro" id="IPR016534">
    <property type="entry name" value="VPS16"/>
</dbReference>
<dbReference type="PANTHER" id="PTHR12811">
    <property type="entry name" value="VACUOLAR PROTEIN SORTING VPS16"/>
    <property type="match status" value="1"/>
</dbReference>
<evidence type="ECO:0000259" key="3">
    <source>
        <dbReference type="Pfam" id="PF04840"/>
    </source>
</evidence>
<evidence type="ECO:0000313" key="6">
    <source>
        <dbReference type="Proteomes" id="UP000076154"/>
    </source>
</evidence>
<dbReference type="GO" id="GO:0006886">
    <property type="term" value="P:intracellular protein transport"/>
    <property type="evidence" value="ECO:0007669"/>
    <property type="project" value="InterPro"/>
</dbReference>
<dbReference type="GO" id="GO:0003779">
    <property type="term" value="F:actin binding"/>
    <property type="evidence" value="ECO:0007669"/>
    <property type="project" value="TreeGrafter"/>
</dbReference>
<dbReference type="GO" id="GO:0005768">
    <property type="term" value="C:endosome"/>
    <property type="evidence" value="ECO:0007669"/>
    <property type="project" value="TreeGrafter"/>
</dbReference>
<comment type="similarity">
    <text evidence="1 2">Belongs to the VPS16 family.</text>
</comment>
<dbReference type="InterPro" id="IPR006926">
    <property type="entry name" value="Vps16_N"/>
</dbReference>
<dbReference type="GO" id="GO:0042144">
    <property type="term" value="P:vacuole fusion, non-autophagic"/>
    <property type="evidence" value="ECO:0007669"/>
    <property type="project" value="TreeGrafter"/>
</dbReference>
<feature type="domain" description="Vps16 C-terminal" evidence="3">
    <location>
        <begin position="530"/>
        <end position="839"/>
    </location>
</feature>
<accession>A0A369KFU3</accession>
<name>A0A369KFU3_HYPMA</name>
<dbReference type="InterPro" id="IPR038132">
    <property type="entry name" value="Vps16_C_sf"/>
</dbReference>
<reference evidence="5" key="1">
    <citation type="submission" date="2018-04" db="EMBL/GenBank/DDBJ databases">
        <title>Whole genome sequencing of Hypsizygus marmoreus.</title>
        <authorList>
            <person name="Choi I.-G."/>
            <person name="Min B."/>
            <person name="Kim J.-G."/>
            <person name="Kim S."/>
            <person name="Oh Y.-L."/>
            <person name="Kong W.-S."/>
            <person name="Park H."/>
            <person name="Jeong J."/>
            <person name="Song E.-S."/>
        </authorList>
    </citation>
    <scope>NUCLEOTIDE SEQUENCE [LARGE SCALE GENOMIC DNA]</scope>
    <source>
        <strain evidence="5">51987-8</strain>
    </source>
</reference>
<evidence type="ECO:0000256" key="1">
    <source>
        <dbReference type="ARBA" id="ARBA00009250"/>
    </source>
</evidence>
<dbReference type="AlphaFoldDB" id="A0A369KFU3"/>
<dbReference type="PANTHER" id="PTHR12811:SF0">
    <property type="entry name" value="VACUOLAR PROTEIN SORTING-ASSOCIATED PROTEIN 16 HOMOLOG"/>
    <property type="match status" value="1"/>
</dbReference>
<dbReference type="Pfam" id="PF04841">
    <property type="entry name" value="Vps16_N"/>
    <property type="match status" value="1"/>
</dbReference>
<feature type="domain" description="Vps16 N-terminal" evidence="4">
    <location>
        <begin position="12"/>
        <end position="422"/>
    </location>
</feature>
<dbReference type="Gene3D" id="1.10.150.780">
    <property type="entry name" value="Vps16, C-terminal region"/>
    <property type="match status" value="1"/>
</dbReference>
<dbReference type="InterPro" id="IPR006925">
    <property type="entry name" value="Vps16_C"/>
</dbReference>
<dbReference type="GO" id="GO:0030897">
    <property type="term" value="C:HOPS complex"/>
    <property type="evidence" value="ECO:0007669"/>
    <property type="project" value="TreeGrafter"/>
</dbReference>
<keyword evidence="2" id="KW-0813">Transport</keyword>
<evidence type="ECO:0000259" key="4">
    <source>
        <dbReference type="Pfam" id="PF04841"/>
    </source>
</evidence>
<keyword evidence="6" id="KW-1185">Reference proteome</keyword>
<dbReference type="EMBL" id="LUEZ02000004">
    <property type="protein sequence ID" value="RDB30653.1"/>
    <property type="molecule type" value="Genomic_DNA"/>
</dbReference>